<evidence type="ECO:0000313" key="3">
    <source>
        <dbReference type="Proteomes" id="UP001329825"/>
    </source>
</evidence>
<feature type="region of interest" description="Disordered" evidence="1">
    <location>
        <begin position="38"/>
        <end position="118"/>
    </location>
</feature>
<gene>
    <name evidence="2" type="ORF">IL334_000563</name>
</gene>
<feature type="compositionally biased region" description="Low complexity" evidence="1">
    <location>
        <begin position="631"/>
        <end position="644"/>
    </location>
</feature>
<dbReference type="Proteomes" id="UP001329825">
    <property type="component" value="Chromosome 1"/>
</dbReference>
<feature type="compositionally biased region" description="Basic and acidic residues" evidence="1">
    <location>
        <begin position="873"/>
        <end position="887"/>
    </location>
</feature>
<feature type="region of interest" description="Disordered" evidence="1">
    <location>
        <begin position="135"/>
        <end position="160"/>
    </location>
</feature>
<proteinExistence type="predicted"/>
<feature type="compositionally biased region" description="Basic and acidic residues" evidence="1">
    <location>
        <begin position="38"/>
        <end position="55"/>
    </location>
</feature>
<feature type="compositionally biased region" description="Polar residues" evidence="1">
    <location>
        <begin position="600"/>
        <end position="614"/>
    </location>
</feature>
<feature type="compositionally biased region" description="Polar residues" evidence="1">
    <location>
        <begin position="318"/>
        <end position="329"/>
    </location>
</feature>
<sequence>MAILSNHPMRALSPITELTTPTSLRTLRLPLEEANYLSERRTSYDQDGQREQNHETDDDSVYSQLSAETVKEQHKDANDNQRDADEPGTPIRKRSVSLPVSSPTPPPRSPRRIIPSSKFDTLSSPQIEYTENQLIPFPPQTSTDAPGGLPPPPRSQLPTKPKLLRRITPPVTSSLDHVDRNMTGVGAGKSLSSEISHSLPSSIYSQPLEGTSRNASPFKGSFQGLPAEYSESTFHNVPLFIPPSNTSSAHPLPRSRPNSLKKRPRSSYSSKPSSTQSRPDSIKDDQSFSGPMNAITPALGLDPHTTPMQAQAHITISTESSGSCMSQDNVHPPLISHKSESSLHKRSKSARSDTPADKSPRRRKVSSIFSSIFGVDANKDHVTRKLSKSNRKPSASGMTTSRESSPKSPMRLTESPVQNEEDDSIQTAIRTSGTFGIRDDGSELSKDRGQDQSPSTIMNARHGFDRTGSGNGSVITQSEGVRRVLYVENLVETPEAGAIDIEAHIETGNARQVSSNGEKGSFPHWEVAPVPLVGLLPTATNTNSQVDPPTTHRPVPASHGQVFPHIPPLSLSSMSVSPDTSSADDHYTSSSSGHGPRALSTPNSTDVQYSSSSHLPHIVIPEDMIDRSVHTSTKSSTARSTKTRPLPRPPSSSTTPLSTPRQTYIPPLTSGTSHPTELPLLIASHLLSTHAAALLKHSTSMNEVSETMRKMAKESLDRGSVMMDMAQRSETIDGLPRLRGDPSKHGQYEGIPLPRRDTLSPRFETYGPGTYEREYNGSNQYHPIQQAYDTLTKDNDNLSPLPIRPSVARQASQAEIRRRKGESLPADLLKEAQRLGTEGWTSLHRAEEAWRDAMNGLTEIVKAQSLREEDEERNSYHEEQTVDEPKRGMGMASTSSHRMDDPSYPWYAPAQSAPHSKQSSLRPSSPNTTVSYSLGSPDTPHKQTASFLPNEIDMVSSTTPITLSQSHIPLPRPHPFQVRINEVSFKRMSESDNRSTIRARPHSLQIPQSRPNLLDNVSFGPQISPSIENEGYTLEHLGISTAPSSVSNGEDRFTPSGSTMTSSSHSKTNEDATIRKNVPTTRRILAKKHPSTANSTAGSGSVEHENSDENETVGRRNKHWWNRRKE</sequence>
<feature type="compositionally biased region" description="Basic and acidic residues" evidence="1">
    <location>
        <begin position="69"/>
        <end position="85"/>
    </location>
</feature>
<feature type="compositionally biased region" description="Low complexity" evidence="1">
    <location>
        <begin position="651"/>
        <end position="661"/>
    </location>
</feature>
<feature type="compositionally biased region" description="Polar residues" evidence="1">
    <location>
        <begin position="913"/>
        <end position="943"/>
    </location>
</feature>
<keyword evidence="3" id="KW-1185">Reference proteome</keyword>
<dbReference type="RefSeq" id="XP_062788380.1">
    <property type="nucleotide sequence ID" value="XM_062932329.1"/>
</dbReference>
<feature type="compositionally biased region" description="Low complexity" evidence="1">
    <location>
        <begin position="1054"/>
        <end position="1066"/>
    </location>
</feature>
<feature type="region of interest" description="Disordered" evidence="1">
    <location>
        <begin position="1040"/>
        <end position="1126"/>
    </location>
</feature>
<feature type="compositionally biased region" description="Polar residues" evidence="1">
    <location>
        <begin position="425"/>
        <end position="434"/>
    </location>
</feature>
<feature type="region of interest" description="Disordered" evidence="1">
    <location>
        <begin position="318"/>
        <end position="365"/>
    </location>
</feature>
<evidence type="ECO:0000256" key="1">
    <source>
        <dbReference type="SAM" id="MobiDB-lite"/>
    </source>
</evidence>
<name>A0ABZ1CPG2_9TREE</name>
<organism evidence="2 3">
    <name type="scientific">Kwoniella shivajii</name>
    <dbReference type="NCBI Taxonomy" id="564305"/>
    <lineage>
        <taxon>Eukaryota</taxon>
        <taxon>Fungi</taxon>
        <taxon>Dikarya</taxon>
        <taxon>Basidiomycota</taxon>
        <taxon>Agaricomycotina</taxon>
        <taxon>Tremellomycetes</taxon>
        <taxon>Tremellales</taxon>
        <taxon>Cryptococcaceae</taxon>
        <taxon>Kwoniella</taxon>
    </lineage>
</organism>
<feature type="compositionally biased region" description="Basic and acidic residues" evidence="1">
    <location>
        <begin position="736"/>
        <end position="747"/>
    </location>
</feature>
<feature type="region of interest" description="Disordered" evidence="1">
    <location>
        <begin position="538"/>
        <end position="672"/>
    </location>
</feature>
<accession>A0ABZ1CPG2</accession>
<protein>
    <submittedName>
        <fullName evidence="2">Uncharacterized protein</fullName>
    </submittedName>
</protein>
<evidence type="ECO:0000313" key="2">
    <source>
        <dbReference type="EMBL" id="WRT63640.1"/>
    </source>
</evidence>
<feature type="compositionally biased region" description="Basic and acidic residues" evidence="1">
    <location>
        <begin position="437"/>
        <end position="450"/>
    </location>
</feature>
<feature type="region of interest" description="Disordered" evidence="1">
    <location>
        <begin position="733"/>
        <end position="762"/>
    </location>
</feature>
<dbReference type="GeneID" id="87952694"/>
<feature type="compositionally biased region" description="Polar residues" evidence="1">
    <location>
        <begin position="538"/>
        <end position="548"/>
    </location>
</feature>
<feature type="compositionally biased region" description="Basic and acidic residues" evidence="1">
    <location>
        <begin position="350"/>
        <end position="359"/>
    </location>
</feature>
<feature type="compositionally biased region" description="Low complexity" evidence="1">
    <location>
        <begin position="266"/>
        <end position="279"/>
    </location>
</feature>
<feature type="compositionally biased region" description="Low complexity" evidence="1">
    <location>
        <begin position="570"/>
        <end position="581"/>
    </location>
</feature>
<feature type="region of interest" description="Disordered" evidence="1">
    <location>
        <begin position="381"/>
        <end position="474"/>
    </location>
</feature>
<feature type="compositionally biased region" description="Basic residues" evidence="1">
    <location>
        <begin position="1115"/>
        <end position="1126"/>
    </location>
</feature>
<reference evidence="2 3" key="1">
    <citation type="submission" date="2024-01" db="EMBL/GenBank/DDBJ databases">
        <title>Comparative genomics of Cryptococcus and Kwoniella reveals pathogenesis evolution and contrasting modes of karyotype evolution via chromosome fusion or intercentromeric recombination.</title>
        <authorList>
            <person name="Coelho M.A."/>
            <person name="David-Palma M."/>
            <person name="Shea T."/>
            <person name="Bowers K."/>
            <person name="McGinley-Smith S."/>
            <person name="Mohammad A.W."/>
            <person name="Gnirke A."/>
            <person name="Yurkov A.M."/>
            <person name="Nowrousian M."/>
            <person name="Sun S."/>
            <person name="Cuomo C.A."/>
            <person name="Heitman J."/>
        </authorList>
    </citation>
    <scope>NUCLEOTIDE SEQUENCE [LARGE SCALE GENOMIC DNA]</scope>
    <source>
        <strain evidence="2">CBS 11374</strain>
    </source>
</reference>
<feature type="compositionally biased region" description="Polar residues" evidence="1">
    <location>
        <begin position="392"/>
        <end position="407"/>
    </location>
</feature>
<feature type="region of interest" description="Disordered" evidence="1">
    <location>
        <begin position="863"/>
        <end position="943"/>
    </location>
</feature>
<dbReference type="EMBL" id="CP141881">
    <property type="protein sequence ID" value="WRT63640.1"/>
    <property type="molecule type" value="Genomic_DNA"/>
</dbReference>
<feature type="region of interest" description="Disordered" evidence="1">
    <location>
        <begin position="240"/>
        <end position="305"/>
    </location>
</feature>